<evidence type="ECO:0000256" key="2">
    <source>
        <dbReference type="SAM" id="SignalP"/>
    </source>
</evidence>
<organism evidence="4 5">
    <name type="scientific">Litoribacillus peritrichatus</name>
    <dbReference type="NCBI Taxonomy" id="718191"/>
    <lineage>
        <taxon>Bacteria</taxon>
        <taxon>Pseudomonadati</taxon>
        <taxon>Pseudomonadota</taxon>
        <taxon>Gammaproteobacteria</taxon>
        <taxon>Oceanospirillales</taxon>
        <taxon>Oceanospirillaceae</taxon>
        <taxon>Litoribacillus</taxon>
    </lineage>
</organism>
<accession>A0ABP7NCB8</accession>
<sequence length="361" mass="40525">MIKNIRIALLLSLTLILASGCSSFGSAMKASPSGIHAMGFATISAEDIEDKYTDEDSKWFAYKGLRVHYKDKGEGEPIVLIHGIMSSLHTWDDWSKELEKNYRVIRMDLPGFGLTGPLPEELEYEKGEFIAFLHSFTTALELEKFALAGNSLGGYMSAHYASEFPDQVSKLILLDPIAYPQDVPWVISAANLPGIWHMSKKVVPPWLVSLNVEEVYGDKTRIKPEHMERYVQLSMRKGNRESYAEVLKLIYEKSQPGSEIFPFQQITAPTLLMWGEKDKWVPTSQIPHWEKDISDIQTLVYPGVGHVPMEETPKQTVKDAISFLKSELKIQTETTNQAAKNQPKIEKAATNTESSTENSGA</sequence>
<dbReference type="InterPro" id="IPR029058">
    <property type="entry name" value="AB_hydrolase_fold"/>
</dbReference>
<evidence type="ECO:0000313" key="4">
    <source>
        <dbReference type="EMBL" id="GAA3941982.1"/>
    </source>
</evidence>
<keyword evidence="2" id="KW-0732">Signal</keyword>
<dbReference type="GO" id="GO:0016787">
    <property type="term" value="F:hydrolase activity"/>
    <property type="evidence" value="ECO:0007669"/>
    <property type="project" value="UniProtKB-KW"/>
</dbReference>
<dbReference type="PRINTS" id="PR00111">
    <property type="entry name" value="ABHYDROLASE"/>
</dbReference>
<dbReference type="EMBL" id="BAABBN010000015">
    <property type="protein sequence ID" value="GAA3941982.1"/>
    <property type="molecule type" value="Genomic_DNA"/>
</dbReference>
<dbReference type="PANTHER" id="PTHR46438:SF11">
    <property type="entry name" value="LIPASE-RELATED"/>
    <property type="match status" value="1"/>
</dbReference>
<gene>
    <name evidence="4" type="ORF">GCM10022277_42350</name>
</gene>
<feature type="region of interest" description="Disordered" evidence="1">
    <location>
        <begin position="333"/>
        <end position="361"/>
    </location>
</feature>
<dbReference type="InterPro" id="IPR000073">
    <property type="entry name" value="AB_hydrolase_1"/>
</dbReference>
<dbReference type="SUPFAM" id="SSF53474">
    <property type="entry name" value="alpha/beta-Hydrolases"/>
    <property type="match status" value="1"/>
</dbReference>
<evidence type="ECO:0000256" key="1">
    <source>
        <dbReference type="SAM" id="MobiDB-lite"/>
    </source>
</evidence>
<feature type="compositionally biased region" description="Polar residues" evidence="1">
    <location>
        <begin position="349"/>
        <end position="361"/>
    </location>
</feature>
<dbReference type="PANTHER" id="PTHR46438">
    <property type="entry name" value="ALPHA/BETA-HYDROLASES SUPERFAMILY PROTEIN"/>
    <property type="match status" value="1"/>
</dbReference>
<proteinExistence type="predicted"/>
<dbReference type="PROSITE" id="PS51257">
    <property type="entry name" value="PROKAR_LIPOPROTEIN"/>
    <property type="match status" value="1"/>
</dbReference>
<evidence type="ECO:0000313" key="5">
    <source>
        <dbReference type="Proteomes" id="UP001501565"/>
    </source>
</evidence>
<dbReference type="Pfam" id="PF00561">
    <property type="entry name" value="Abhydrolase_1"/>
    <property type="match status" value="1"/>
</dbReference>
<keyword evidence="5" id="KW-1185">Reference proteome</keyword>
<feature type="chain" id="PRO_5045981895" evidence="2">
    <location>
        <begin position="25"/>
        <end position="361"/>
    </location>
</feature>
<reference evidence="5" key="1">
    <citation type="journal article" date="2019" name="Int. J. Syst. Evol. Microbiol.">
        <title>The Global Catalogue of Microorganisms (GCM) 10K type strain sequencing project: providing services to taxonomists for standard genome sequencing and annotation.</title>
        <authorList>
            <consortium name="The Broad Institute Genomics Platform"/>
            <consortium name="The Broad Institute Genome Sequencing Center for Infectious Disease"/>
            <person name="Wu L."/>
            <person name="Ma J."/>
        </authorList>
    </citation>
    <scope>NUCLEOTIDE SEQUENCE [LARGE SCALE GENOMIC DNA]</scope>
    <source>
        <strain evidence="5">JCM 17551</strain>
    </source>
</reference>
<feature type="domain" description="AB hydrolase-1" evidence="3">
    <location>
        <begin position="77"/>
        <end position="311"/>
    </location>
</feature>
<dbReference type="RefSeq" id="WP_344800655.1">
    <property type="nucleotide sequence ID" value="NZ_BAABBN010000015.1"/>
</dbReference>
<keyword evidence="4" id="KW-0378">Hydrolase</keyword>
<name>A0ABP7NCB8_9GAMM</name>
<comment type="caution">
    <text evidence="4">The sequence shown here is derived from an EMBL/GenBank/DDBJ whole genome shotgun (WGS) entry which is preliminary data.</text>
</comment>
<dbReference type="Proteomes" id="UP001501565">
    <property type="component" value="Unassembled WGS sequence"/>
</dbReference>
<dbReference type="Gene3D" id="3.40.50.1820">
    <property type="entry name" value="alpha/beta hydrolase"/>
    <property type="match status" value="1"/>
</dbReference>
<protein>
    <submittedName>
        <fullName evidence="4">Alpha/beta hydrolase</fullName>
    </submittedName>
</protein>
<feature type="signal peptide" evidence="2">
    <location>
        <begin position="1"/>
        <end position="24"/>
    </location>
</feature>
<evidence type="ECO:0000259" key="3">
    <source>
        <dbReference type="Pfam" id="PF00561"/>
    </source>
</evidence>